<dbReference type="RefSeq" id="WP_106530458.1">
    <property type="nucleotide sequence ID" value="NZ_PYAW01000006.1"/>
</dbReference>
<name>A0A2P8HDF1_CHINA</name>
<sequence>MNNSAHENFNDLLEQITNSEDLTELDALIHRLNAEDLQRYKTEITDSYLRIFTIGHCDLSYGNINTEDKDSIVAYLFEILASVEKVYPEKLFHIERAQCYEFQAELKKGINDKLSALQKAADEYIKAARTSLEINVCIAGISIDKMEITQQYTDDEFIRILGLFQLAFTAYSEKVLIYFLQGCFRILNFSFDKREHWHHQFFGKFTASLTHFSAKDPIINLLCSEELTRVLECGVYDISPNHADDLYKLSFDLLENLTDYSTDDSGLLNRLGSAFEKAAKQMNNNEVAEKLRFFQIAVHYFTKGQTIAPAAWTFPVYATNALKAMARHHQDKRIIIQLFEAGNTIFSKTYQHEKNFTLNLNWGEFLIEYARLAYNFQAEDILKEAALKLNIAKELGENYYELPFLLLAKVALKSGNKQESLNILNECQAIFTTEYSTYSFDMILEDEDFAPIFEDLRESGS</sequence>
<dbReference type="EMBL" id="PYAW01000006">
    <property type="protein sequence ID" value="PSL44161.1"/>
    <property type="molecule type" value="Genomic_DNA"/>
</dbReference>
<protein>
    <submittedName>
        <fullName evidence="1">Uncharacterized protein</fullName>
    </submittedName>
</protein>
<evidence type="ECO:0000313" key="2">
    <source>
        <dbReference type="Proteomes" id="UP000240971"/>
    </source>
</evidence>
<dbReference type="AlphaFoldDB" id="A0A2P8HDF1"/>
<comment type="caution">
    <text evidence="1">The sequence shown here is derived from an EMBL/GenBank/DDBJ whole genome shotgun (WGS) entry which is preliminary data.</text>
</comment>
<gene>
    <name evidence="1" type="ORF">CLV51_10626</name>
</gene>
<accession>A0A2P8HDF1</accession>
<dbReference type="Proteomes" id="UP000240971">
    <property type="component" value="Unassembled WGS sequence"/>
</dbReference>
<reference evidence="1 2" key="1">
    <citation type="submission" date="2018-03" db="EMBL/GenBank/DDBJ databases">
        <title>Genomic Encyclopedia of Archaeal and Bacterial Type Strains, Phase II (KMG-II): from individual species to whole genera.</title>
        <authorList>
            <person name="Goeker M."/>
        </authorList>
    </citation>
    <scope>NUCLEOTIDE SEQUENCE [LARGE SCALE GENOMIC DNA]</scope>
    <source>
        <strain evidence="1 2">DSM 24859</strain>
    </source>
</reference>
<keyword evidence="2" id="KW-1185">Reference proteome</keyword>
<dbReference type="OrthoDB" id="640239at2"/>
<organism evidence="1 2">
    <name type="scientific">Chitinophaga niastensis</name>
    <dbReference type="NCBI Taxonomy" id="536980"/>
    <lineage>
        <taxon>Bacteria</taxon>
        <taxon>Pseudomonadati</taxon>
        <taxon>Bacteroidota</taxon>
        <taxon>Chitinophagia</taxon>
        <taxon>Chitinophagales</taxon>
        <taxon>Chitinophagaceae</taxon>
        <taxon>Chitinophaga</taxon>
    </lineage>
</organism>
<evidence type="ECO:0000313" key="1">
    <source>
        <dbReference type="EMBL" id="PSL44161.1"/>
    </source>
</evidence>
<proteinExistence type="predicted"/>